<comment type="caution">
    <text evidence="1">The sequence shown here is derived from an EMBL/GenBank/DDBJ whole genome shotgun (WGS) entry which is preliminary data.</text>
</comment>
<sequence length="190" mass="22155">MITVNDIRNEIKTLSKLPKFDKMLELSALLTEYFEPRGIKPIIVGGLSVEIYTRGHYTTHDIDLIADGWDQFNDLLSALGFEKETRVWYHKELELAIEIPDNYLEGDMNKIVELLLPSNRKVFVIGVEDLIIHRLESAIVSHPHKPMLNQDYDWAERMFRIHANRVDMAYLLKSAKDVKVDRYINSWIKG</sequence>
<organism evidence="1 2">
    <name type="scientific">Scopulibacillus darangshiensis</name>
    <dbReference type="NCBI Taxonomy" id="442528"/>
    <lineage>
        <taxon>Bacteria</taxon>
        <taxon>Bacillati</taxon>
        <taxon>Bacillota</taxon>
        <taxon>Bacilli</taxon>
        <taxon>Bacillales</taxon>
        <taxon>Sporolactobacillaceae</taxon>
        <taxon>Scopulibacillus</taxon>
    </lineage>
</organism>
<dbReference type="EMBL" id="SLXK01000064">
    <property type="protein sequence ID" value="TCP19314.1"/>
    <property type="molecule type" value="Genomic_DNA"/>
</dbReference>
<dbReference type="RefSeq" id="WP_132748429.1">
    <property type="nucleotide sequence ID" value="NZ_SLXK01000064.1"/>
</dbReference>
<keyword evidence="2" id="KW-1185">Reference proteome</keyword>
<gene>
    <name evidence="1" type="ORF">EV207_16412</name>
</gene>
<evidence type="ECO:0000313" key="1">
    <source>
        <dbReference type="EMBL" id="TCP19314.1"/>
    </source>
</evidence>
<dbReference type="AlphaFoldDB" id="A0A4R2NDY5"/>
<dbReference type="Proteomes" id="UP000295416">
    <property type="component" value="Unassembled WGS sequence"/>
</dbReference>
<dbReference type="InterPro" id="IPR043519">
    <property type="entry name" value="NT_sf"/>
</dbReference>
<proteinExistence type="predicted"/>
<accession>A0A4R2NDY5</accession>
<protein>
    <submittedName>
        <fullName evidence="1">Uncharacterized protein</fullName>
    </submittedName>
</protein>
<reference evidence="1 2" key="1">
    <citation type="submission" date="2019-03" db="EMBL/GenBank/DDBJ databases">
        <title>Genomic Encyclopedia of Type Strains, Phase IV (KMG-IV): sequencing the most valuable type-strain genomes for metagenomic binning, comparative biology and taxonomic classification.</title>
        <authorList>
            <person name="Goeker M."/>
        </authorList>
    </citation>
    <scope>NUCLEOTIDE SEQUENCE [LARGE SCALE GENOMIC DNA]</scope>
    <source>
        <strain evidence="1 2">DSM 19377</strain>
    </source>
</reference>
<evidence type="ECO:0000313" key="2">
    <source>
        <dbReference type="Proteomes" id="UP000295416"/>
    </source>
</evidence>
<name>A0A4R2NDY5_9BACL</name>
<dbReference type="OrthoDB" id="7432624at2"/>
<dbReference type="SUPFAM" id="SSF81301">
    <property type="entry name" value="Nucleotidyltransferase"/>
    <property type="match status" value="1"/>
</dbReference>